<evidence type="ECO:0000256" key="3">
    <source>
        <dbReference type="ARBA" id="ARBA00022723"/>
    </source>
</evidence>
<evidence type="ECO:0000256" key="5">
    <source>
        <dbReference type="ARBA" id="ARBA00022833"/>
    </source>
</evidence>
<dbReference type="PANTHER" id="PTHR11409">
    <property type="entry name" value="ADENOSINE DEAMINASE"/>
    <property type="match status" value="1"/>
</dbReference>
<dbReference type="GO" id="GO:0009117">
    <property type="term" value="P:nucleotide metabolic process"/>
    <property type="evidence" value="ECO:0007669"/>
    <property type="project" value="UniProtKB-KW"/>
</dbReference>
<comment type="catalytic activity">
    <reaction evidence="7">
        <text>N(6)-methyl-AMP + H2O + H(+) = IMP + methylamine</text>
        <dbReference type="Rhea" id="RHEA:16001"/>
        <dbReference type="ChEBI" id="CHEBI:15377"/>
        <dbReference type="ChEBI" id="CHEBI:15378"/>
        <dbReference type="ChEBI" id="CHEBI:58053"/>
        <dbReference type="ChEBI" id="CHEBI:59338"/>
        <dbReference type="ChEBI" id="CHEBI:144842"/>
    </reaction>
    <physiologicalReaction direction="left-to-right" evidence="7">
        <dbReference type="Rhea" id="RHEA:16002"/>
    </physiologicalReaction>
</comment>
<dbReference type="SUPFAM" id="SSF51556">
    <property type="entry name" value="Metallo-dependent hydrolases"/>
    <property type="match status" value="1"/>
</dbReference>
<dbReference type="PANTHER" id="PTHR11409:SF42">
    <property type="entry name" value="ADENOSINE DEAMINASE-LIKE PROTEIN"/>
    <property type="match status" value="1"/>
</dbReference>
<comment type="cofactor">
    <cofactor evidence="1">
        <name>Zn(2+)</name>
        <dbReference type="ChEBI" id="CHEBI:29105"/>
    </cofactor>
</comment>
<evidence type="ECO:0000256" key="7">
    <source>
        <dbReference type="ARBA" id="ARBA00048787"/>
    </source>
</evidence>
<name>A0A2J5HKS9_9EURO</name>
<comment type="similarity">
    <text evidence="2">Belongs to the metallo-dependent hydrolases superfamily. Adenosine and AMP deaminases family.</text>
</comment>
<keyword evidence="4 9" id="KW-0378">Hydrolase</keyword>
<reference evidence="10" key="1">
    <citation type="submission" date="2017-12" db="EMBL/GenBank/DDBJ databases">
        <authorList>
            <consortium name="DOE Joint Genome Institute"/>
            <person name="Mondo S.J."/>
            <person name="Kjaerbolling I."/>
            <person name="Vesth T.C."/>
            <person name="Frisvad J.C."/>
            <person name="Nybo J.L."/>
            <person name="Theobald S."/>
            <person name="Kuo A."/>
            <person name="Bowyer P."/>
            <person name="Matsuda Y."/>
            <person name="Lyhne E.K."/>
            <person name="Kogle M.E."/>
            <person name="Clum A."/>
            <person name="Lipzen A."/>
            <person name="Salamov A."/>
            <person name="Ngan C.Y."/>
            <person name="Daum C."/>
            <person name="Chiniquy J."/>
            <person name="Barry K."/>
            <person name="LaButti K."/>
            <person name="Haridas S."/>
            <person name="Simmons B.A."/>
            <person name="Magnuson J.K."/>
            <person name="Mortensen U.H."/>
            <person name="Larsen T.O."/>
            <person name="Grigoriev I.V."/>
            <person name="Baker S.E."/>
            <person name="Andersen M.R."/>
            <person name="Nordberg H.P."/>
            <person name="Cantor M.N."/>
            <person name="Hua S.X."/>
        </authorList>
    </citation>
    <scope>NUCLEOTIDE SEQUENCE [LARGE SCALE GENOMIC DNA]</scope>
    <source>
        <strain evidence="10">IBT 19404</strain>
    </source>
</reference>
<keyword evidence="3" id="KW-0479">Metal-binding</keyword>
<dbReference type="InterPro" id="IPR006330">
    <property type="entry name" value="Ado/ade_deaminase"/>
</dbReference>
<dbReference type="AlphaFoldDB" id="A0A2J5HKS9"/>
<organism evidence="9 10">
    <name type="scientific">Aspergillus taichungensis</name>
    <dbReference type="NCBI Taxonomy" id="482145"/>
    <lineage>
        <taxon>Eukaryota</taxon>
        <taxon>Fungi</taxon>
        <taxon>Dikarya</taxon>
        <taxon>Ascomycota</taxon>
        <taxon>Pezizomycotina</taxon>
        <taxon>Eurotiomycetes</taxon>
        <taxon>Eurotiomycetidae</taxon>
        <taxon>Eurotiales</taxon>
        <taxon>Aspergillaceae</taxon>
        <taxon>Aspergillus</taxon>
        <taxon>Aspergillus subgen. Circumdati</taxon>
    </lineage>
</organism>
<dbReference type="InterPro" id="IPR001365">
    <property type="entry name" value="A_deaminase_dom"/>
</dbReference>
<protein>
    <submittedName>
        <fullName evidence="9">Metallo-dependent hydrolase</fullName>
    </submittedName>
</protein>
<dbReference type="EMBL" id="KZ559593">
    <property type="protein sequence ID" value="PLN77564.1"/>
    <property type="molecule type" value="Genomic_DNA"/>
</dbReference>
<proteinExistence type="inferred from homology"/>
<dbReference type="OrthoDB" id="272271at2759"/>
<dbReference type="Proteomes" id="UP000235023">
    <property type="component" value="Unassembled WGS sequence"/>
</dbReference>
<dbReference type="InterPro" id="IPR032466">
    <property type="entry name" value="Metal_Hydrolase"/>
</dbReference>
<dbReference type="GO" id="GO:0046872">
    <property type="term" value="F:metal ion binding"/>
    <property type="evidence" value="ECO:0007669"/>
    <property type="project" value="UniProtKB-KW"/>
</dbReference>
<evidence type="ECO:0000313" key="10">
    <source>
        <dbReference type="Proteomes" id="UP000235023"/>
    </source>
</evidence>
<sequence>MSPAKPITPAFTKSLPKVELHAHLTGSISRQCLHEIWVRKKAENPAFDVQDPWEVMPPEKVDFSLATFFTVFSNSIYNLCSDLPSIAYATTSVLKNFHADGIHYLELRTIPRPSPSFSREEYLLTVLEAIDAFSHTQAVLEADTHKMTARLILAIDRAQMSPADANEVIELAIANRHRGVVGIDICGNPTKGDVSVFAGVMERAKRAGLALTVHFGEVSSSTLAASSSKTAEETEKILKDELMEMLSWSPHRLGHVIHVPSGIKDEIKKRGLGLELCLSCNVHANMFDGGFADHHFGEWWGESDCVVVLCTDDVGFFCSPVSNEYLLAAEHFNLSRANVLRLCRRSYDVIFEGEAEKERLRELLDEFESSYTE</sequence>
<evidence type="ECO:0000256" key="6">
    <source>
        <dbReference type="ARBA" id="ARBA00023080"/>
    </source>
</evidence>
<keyword evidence="6" id="KW-0546">Nucleotide metabolism</keyword>
<evidence type="ECO:0000313" key="9">
    <source>
        <dbReference type="EMBL" id="PLN77564.1"/>
    </source>
</evidence>
<gene>
    <name evidence="9" type="ORF">BDW42DRAFT_202551</name>
</gene>
<keyword evidence="5" id="KW-0862">Zinc</keyword>
<evidence type="ECO:0000256" key="2">
    <source>
        <dbReference type="ARBA" id="ARBA00006676"/>
    </source>
</evidence>
<dbReference type="GO" id="GO:0046103">
    <property type="term" value="P:inosine biosynthetic process"/>
    <property type="evidence" value="ECO:0007669"/>
    <property type="project" value="TreeGrafter"/>
</dbReference>
<evidence type="ECO:0000256" key="4">
    <source>
        <dbReference type="ARBA" id="ARBA00022801"/>
    </source>
</evidence>
<dbReference type="Pfam" id="PF00962">
    <property type="entry name" value="A_deaminase"/>
    <property type="match status" value="1"/>
</dbReference>
<dbReference type="Gene3D" id="3.20.20.140">
    <property type="entry name" value="Metal-dependent hydrolases"/>
    <property type="match status" value="1"/>
</dbReference>
<keyword evidence="10" id="KW-1185">Reference proteome</keyword>
<dbReference type="GO" id="GO:0004000">
    <property type="term" value="F:adenosine deaminase activity"/>
    <property type="evidence" value="ECO:0007669"/>
    <property type="project" value="TreeGrafter"/>
</dbReference>
<evidence type="ECO:0000259" key="8">
    <source>
        <dbReference type="Pfam" id="PF00962"/>
    </source>
</evidence>
<accession>A0A2J5HKS9</accession>
<feature type="domain" description="Adenosine deaminase" evidence="8">
    <location>
        <begin position="16"/>
        <end position="366"/>
    </location>
</feature>
<evidence type="ECO:0000256" key="1">
    <source>
        <dbReference type="ARBA" id="ARBA00001947"/>
    </source>
</evidence>
<dbReference type="GO" id="GO:0006154">
    <property type="term" value="P:adenosine catabolic process"/>
    <property type="evidence" value="ECO:0007669"/>
    <property type="project" value="TreeGrafter"/>
</dbReference>